<dbReference type="SMART" id="SM01058">
    <property type="entry name" value="CarD_TRCF"/>
    <property type="match status" value="1"/>
</dbReference>
<name>A0A285NR37_9BACI</name>
<organism evidence="2 3">
    <name type="scientific">Terribacillus aidingensis</name>
    <dbReference type="NCBI Taxonomy" id="586416"/>
    <lineage>
        <taxon>Bacteria</taxon>
        <taxon>Bacillati</taxon>
        <taxon>Bacillota</taxon>
        <taxon>Bacilli</taxon>
        <taxon>Bacillales</taxon>
        <taxon>Bacillaceae</taxon>
        <taxon>Terribacillus</taxon>
    </lineage>
</organism>
<dbReference type="InterPro" id="IPR003711">
    <property type="entry name" value="CarD-like/TRCF_RID"/>
</dbReference>
<dbReference type="AlphaFoldDB" id="A0A285NR37"/>
<sequence length="170" mass="19602">MLKGGDSVFYPYHGTGTIESKEYITVKEQEKEFFKVFFPNRKMHIFVPNQDKNWNGLRPIVSLDQFETVKKGFYDECVPLPSSVSERSKFLEKKMKSGTTSDLFHILRDLLNFHITAGKLSPLDKKTYHDAEAFLTEEIELMKNISFSEASSEMKSEIGNRFNIAAPTFK</sequence>
<dbReference type="RefSeq" id="WP_097041700.1">
    <property type="nucleotide sequence ID" value="NZ_OBEK01000002.1"/>
</dbReference>
<proteinExistence type="predicted"/>
<dbReference type="OrthoDB" id="9786074at2"/>
<evidence type="ECO:0000313" key="2">
    <source>
        <dbReference type="EMBL" id="SNZ11427.1"/>
    </source>
</evidence>
<accession>A0A285NR37</accession>
<reference evidence="3" key="1">
    <citation type="submission" date="2017-09" db="EMBL/GenBank/DDBJ databases">
        <authorList>
            <person name="Varghese N."/>
            <person name="Submissions S."/>
        </authorList>
    </citation>
    <scope>NUCLEOTIDE SEQUENCE [LARGE SCALE GENOMIC DNA]</scope>
    <source>
        <strain evidence="3">CGMCC 1.8913</strain>
    </source>
</reference>
<feature type="domain" description="CarD-like/TRCF RNAP-interacting" evidence="1">
    <location>
        <begin position="1"/>
        <end position="111"/>
    </location>
</feature>
<dbReference type="Gene3D" id="2.40.10.170">
    <property type="match status" value="1"/>
</dbReference>
<dbReference type="InterPro" id="IPR048792">
    <property type="entry name" value="CarD_C"/>
</dbReference>
<dbReference type="InterPro" id="IPR036101">
    <property type="entry name" value="CarD-like/TRCF_RID_sf"/>
</dbReference>
<dbReference type="PANTHER" id="PTHR38447:SF1">
    <property type="entry name" value="RNA POLYMERASE-BINDING TRANSCRIPTION FACTOR CARD"/>
    <property type="match status" value="1"/>
</dbReference>
<dbReference type="SUPFAM" id="SSF141259">
    <property type="entry name" value="CarD-like"/>
    <property type="match status" value="1"/>
</dbReference>
<dbReference type="Pfam" id="PF02559">
    <property type="entry name" value="CarD_TRCF_RID"/>
    <property type="match status" value="1"/>
</dbReference>
<keyword evidence="3" id="KW-1185">Reference proteome</keyword>
<dbReference type="Gene3D" id="1.20.58.1290">
    <property type="entry name" value="CarD-like, C-terminal domain"/>
    <property type="match status" value="1"/>
</dbReference>
<evidence type="ECO:0000259" key="1">
    <source>
        <dbReference type="SMART" id="SM01058"/>
    </source>
</evidence>
<evidence type="ECO:0000313" key="3">
    <source>
        <dbReference type="Proteomes" id="UP000219356"/>
    </source>
</evidence>
<dbReference type="EMBL" id="OBEK01000002">
    <property type="protein sequence ID" value="SNZ11427.1"/>
    <property type="molecule type" value="Genomic_DNA"/>
</dbReference>
<dbReference type="PANTHER" id="PTHR38447">
    <property type="entry name" value="TRANSCRIPTION FACTOR YDEB-RELATED"/>
    <property type="match status" value="1"/>
</dbReference>
<dbReference type="Proteomes" id="UP000219356">
    <property type="component" value="Unassembled WGS sequence"/>
</dbReference>
<gene>
    <name evidence="2" type="ORF">SAMN05421503_2043</name>
</gene>
<dbReference type="GO" id="GO:0009303">
    <property type="term" value="P:rRNA transcription"/>
    <property type="evidence" value="ECO:0007669"/>
    <property type="project" value="TreeGrafter"/>
</dbReference>
<dbReference type="InterPro" id="IPR052531">
    <property type="entry name" value="CarD-like_regulator"/>
</dbReference>
<dbReference type="Pfam" id="PF21095">
    <property type="entry name" value="CarD_C"/>
    <property type="match status" value="1"/>
</dbReference>
<dbReference type="InterPro" id="IPR042215">
    <property type="entry name" value="CarD-like_C"/>
</dbReference>
<protein>
    <submittedName>
        <fullName evidence="2">Transcriptional regulator, CarD family</fullName>
    </submittedName>
</protein>